<sequence>MSQKLLRLQEEANNVGLQINVAKTKEMRSNTPNNQDLYLSNRAIERVDEFQYLGSMVHSDGGTEKDTEERILKAQRAFGMLTPVFVNKCLRRILRIFWPNQINNEELWRRTSQNRIDIEIKKRKWGWIGHILRRPHKDIARQALEWNPEGRGARGRPRNTWRRTVTSEAQEVGKTWGEIKQTAQNRIKWKHLLEALCPTKG</sequence>
<evidence type="ECO:0000313" key="1">
    <source>
        <dbReference type="Proteomes" id="UP000504635"/>
    </source>
</evidence>
<evidence type="ECO:0000313" key="2">
    <source>
        <dbReference type="RefSeq" id="XP_030756948.1"/>
    </source>
</evidence>
<dbReference type="RefSeq" id="XP_030756948.1">
    <property type="nucleotide sequence ID" value="XM_030901088.1"/>
</dbReference>
<dbReference type="AlphaFoldDB" id="A0A6J2XZL0"/>
<accession>A0A6J2XZL0</accession>
<dbReference type="KEGG" id="soy:115882839"/>
<gene>
    <name evidence="2" type="primary">LOC115882839</name>
</gene>
<organism evidence="1 2">
    <name type="scientific">Sitophilus oryzae</name>
    <name type="common">Rice weevil</name>
    <name type="synonym">Curculio oryzae</name>
    <dbReference type="NCBI Taxonomy" id="7048"/>
    <lineage>
        <taxon>Eukaryota</taxon>
        <taxon>Metazoa</taxon>
        <taxon>Ecdysozoa</taxon>
        <taxon>Arthropoda</taxon>
        <taxon>Hexapoda</taxon>
        <taxon>Insecta</taxon>
        <taxon>Pterygota</taxon>
        <taxon>Neoptera</taxon>
        <taxon>Endopterygota</taxon>
        <taxon>Coleoptera</taxon>
        <taxon>Polyphaga</taxon>
        <taxon>Cucujiformia</taxon>
        <taxon>Curculionidae</taxon>
        <taxon>Dryophthorinae</taxon>
        <taxon>Sitophilus</taxon>
    </lineage>
</organism>
<keyword evidence="1" id="KW-1185">Reference proteome</keyword>
<dbReference type="PANTHER" id="PTHR47027">
    <property type="entry name" value="REVERSE TRANSCRIPTASE DOMAIN-CONTAINING PROTEIN"/>
    <property type="match status" value="1"/>
</dbReference>
<protein>
    <submittedName>
        <fullName evidence="2">Uncharacterized protein LOC115882839</fullName>
    </submittedName>
</protein>
<reference evidence="2" key="1">
    <citation type="submission" date="2025-08" db="UniProtKB">
        <authorList>
            <consortium name="RefSeq"/>
        </authorList>
    </citation>
    <scope>IDENTIFICATION</scope>
    <source>
        <tissue evidence="2">Gonads</tissue>
    </source>
</reference>
<proteinExistence type="predicted"/>
<dbReference type="OrthoDB" id="412793at2759"/>
<dbReference type="PANTHER" id="PTHR47027:SF25">
    <property type="entry name" value="REVERSE TRANSCRIPTASE DOMAIN-CONTAINING PROTEIN"/>
    <property type="match status" value="1"/>
</dbReference>
<dbReference type="Proteomes" id="UP000504635">
    <property type="component" value="Unplaced"/>
</dbReference>
<dbReference type="InParanoid" id="A0A6J2XZL0"/>
<name>A0A6J2XZL0_SITOR</name>
<dbReference type="GeneID" id="115882839"/>